<accession>A0A1M6V055</accession>
<dbReference type="AlphaFoldDB" id="A0A1M6V055"/>
<dbReference type="PANTHER" id="PTHR12203">
    <property type="entry name" value="KDEL LYS-ASP-GLU-LEU CONTAINING - RELATED"/>
    <property type="match status" value="1"/>
</dbReference>
<evidence type="ECO:0000313" key="4">
    <source>
        <dbReference type="Proteomes" id="UP000184474"/>
    </source>
</evidence>
<protein>
    <submittedName>
        <fullName evidence="3">Glycosyl transferase family 90</fullName>
    </submittedName>
</protein>
<keyword evidence="4" id="KW-1185">Reference proteome</keyword>
<dbReference type="STRING" id="156994.SAMN04488028_10866"/>
<dbReference type="SMART" id="SM00672">
    <property type="entry name" value="CAP10"/>
    <property type="match status" value="1"/>
</dbReference>
<keyword evidence="1 3" id="KW-0808">Transferase</keyword>
<dbReference type="GO" id="GO:0016740">
    <property type="term" value="F:transferase activity"/>
    <property type="evidence" value="ECO:0007669"/>
    <property type="project" value="UniProtKB-KW"/>
</dbReference>
<sequence>MNKTGSLPDMWVSHDDRVEFYLNNLKTFEIDIKDFNYYKSLTKWSKIELNLVSYNDYKNSFAHWYCQHIVHLPRIKNIRVLPFYKRYKDLHSLMNFFIPFDKAGLLTVDFKYPLYYGEHGSSGEIPAIRKSRRATDQHSVIYNFRSLRLTDPCTTSQANDLSWREKKDNVIWRGATTGQEQRVDFVKNYYNKYDVGFATTKQKPELTKWKRGKVTIKKQLEYKFIISLEGNDVASNLRWILSSNSVPIMPKPYWQSWIMEEKLEPYVHYLPLKDDLSDLEQILEWTKQNDQLCAEIAQNGRKYMSQFLDEQNDMAVQKLLLETYAQKVSIKY</sequence>
<dbReference type="PANTHER" id="PTHR12203:SF35">
    <property type="entry name" value="PROTEIN O-GLUCOSYLTRANSFERASE 1"/>
    <property type="match status" value="1"/>
</dbReference>
<gene>
    <name evidence="3" type="ORF">SAMN04488028_10866</name>
</gene>
<evidence type="ECO:0000313" key="3">
    <source>
        <dbReference type="EMBL" id="SHK74820.1"/>
    </source>
</evidence>
<organism evidence="3 4">
    <name type="scientific">Reichenbachiella agariperforans</name>
    <dbReference type="NCBI Taxonomy" id="156994"/>
    <lineage>
        <taxon>Bacteria</taxon>
        <taxon>Pseudomonadati</taxon>
        <taxon>Bacteroidota</taxon>
        <taxon>Cytophagia</taxon>
        <taxon>Cytophagales</taxon>
        <taxon>Reichenbachiellaceae</taxon>
        <taxon>Reichenbachiella</taxon>
    </lineage>
</organism>
<evidence type="ECO:0000256" key="1">
    <source>
        <dbReference type="ARBA" id="ARBA00022679"/>
    </source>
</evidence>
<reference evidence="4" key="1">
    <citation type="submission" date="2016-11" db="EMBL/GenBank/DDBJ databases">
        <authorList>
            <person name="Varghese N."/>
            <person name="Submissions S."/>
        </authorList>
    </citation>
    <scope>NUCLEOTIDE SEQUENCE [LARGE SCALE GENOMIC DNA]</scope>
    <source>
        <strain evidence="4">DSM 26134</strain>
    </source>
</reference>
<evidence type="ECO:0000259" key="2">
    <source>
        <dbReference type="SMART" id="SM00672"/>
    </source>
</evidence>
<dbReference type="Proteomes" id="UP000184474">
    <property type="component" value="Unassembled WGS sequence"/>
</dbReference>
<dbReference type="InterPro" id="IPR006598">
    <property type="entry name" value="CAP10"/>
</dbReference>
<feature type="domain" description="Glycosyl transferase CAP10" evidence="2">
    <location>
        <begin position="92"/>
        <end position="323"/>
    </location>
</feature>
<name>A0A1M6V055_REIAG</name>
<dbReference type="EMBL" id="FRAA01000008">
    <property type="protein sequence ID" value="SHK74820.1"/>
    <property type="molecule type" value="Genomic_DNA"/>
</dbReference>
<proteinExistence type="predicted"/>
<dbReference type="InterPro" id="IPR051091">
    <property type="entry name" value="O-Glucosyltr/Glycosyltrsf_90"/>
</dbReference>
<dbReference type="Pfam" id="PF05686">
    <property type="entry name" value="Glyco_transf_90"/>
    <property type="match status" value="1"/>
</dbReference>